<reference evidence="2" key="1">
    <citation type="submission" date="2021-03" db="EMBL/GenBank/DDBJ databases">
        <authorList>
            <person name="Tagirdzhanova G."/>
        </authorList>
    </citation>
    <scope>NUCLEOTIDE SEQUENCE</scope>
</reference>
<name>A0A8H3J470_9LECA</name>
<dbReference type="OrthoDB" id="5400679at2759"/>
<feature type="signal peptide" evidence="1">
    <location>
        <begin position="1"/>
        <end position="19"/>
    </location>
</feature>
<organism evidence="2 3">
    <name type="scientific">Alectoria fallacina</name>
    <dbReference type="NCBI Taxonomy" id="1903189"/>
    <lineage>
        <taxon>Eukaryota</taxon>
        <taxon>Fungi</taxon>
        <taxon>Dikarya</taxon>
        <taxon>Ascomycota</taxon>
        <taxon>Pezizomycotina</taxon>
        <taxon>Lecanoromycetes</taxon>
        <taxon>OSLEUM clade</taxon>
        <taxon>Lecanoromycetidae</taxon>
        <taxon>Lecanorales</taxon>
        <taxon>Lecanorineae</taxon>
        <taxon>Parmeliaceae</taxon>
        <taxon>Alectoria</taxon>
    </lineage>
</organism>
<evidence type="ECO:0000313" key="2">
    <source>
        <dbReference type="EMBL" id="CAF9940417.1"/>
    </source>
</evidence>
<feature type="chain" id="PRO_5034995044" evidence="1">
    <location>
        <begin position="20"/>
        <end position="348"/>
    </location>
</feature>
<protein>
    <submittedName>
        <fullName evidence="2">Uncharacterized protein</fullName>
    </submittedName>
</protein>
<sequence length="348" mass="36949">MSLAILIGTSLFASLVSVAIFLPPSQPPNNSLLALQTLSPPLLASNITAATTTTPPPSNILRIQCDGTHYGRNLSPNSCRGVFDYIAKSDDQTTFSERHTGRPNDLPLPWRILSNDGLCFVQPLLLRRAVTGHVSSTQIGQAAHALFQRCVLEKGVGGIAADVGGDNHLNVVIADYAPQVRCDRTATPGPPWASCLAILADMIATKVRKVFGDKSRDPRVEASVEITGKSTSAEWYEIWEAMSALSAMCVRTHGKGGKAFGLGLRKNIFIQISDENPDRSQFAANVANISTSVSSLGLEAFNASSAVNESGRVSDASVEASMGDVQGSNTLLVVPENATSDNLEDSWA</sequence>
<keyword evidence="1" id="KW-0732">Signal</keyword>
<keyword evidence="3" id="KW-1185">Reference proteome</keyword>
<dbReference type="EMBL" id="CAJPDR010000601">
    <property type="protein sequence ID" value="CAF9940417.1"/>
    <property type="molecule type" value="Genomic_DNA"/>
</dbReference>
<evidence type="ECO:0000313" key="3">
    <source>
        <dbReference type="Proteomes" id="UP000664203"/>
    </source>
</evidence>
<evidence type="ECO:0000256" key="1">
    <source>
        <dbReference type="SAM" id="SignalP"/>
    </source>
</evidence>
<dbReference type="AlphaFoldDB" id="A0A8H3J470"/>
<proteinExistence type="predicted"/>
<gene>
    <name evidence="2" type="ORF">ALECFALPRED_008663</name>
</gene>
<accession>A0A8H3J470</accession>
<dbReference type="Proteomes" id="UP000664203">
    <property type="component" value="Unassembled WGS sequence"/>
</dbReference>
<comment type="caution">
    <text evidence="2">The sequence shown here is derived from an EMBL/GenBank/DDBJ whole genome shotgun (WGS) entry which is preliminary data.</text>
</comment>